<name>A0A0K2U3T8_LEPSM</name>
<evidence type="ECO:0000256" key="1">
    <source>
        <dbReference type="SAM" id="MobiDB-lite"/>
    </source>
</evidence>
<feature type="non-terminal residue" evidence="2">
    <location>
        <position position="1"/>
    </location>
</feature>
<evidence type="ECO:0000313" key="2">
    <source>
        <dbReference type="EMBL" id="CDW32715.1"/>
    </source>
</evidence>
<protein>
    <submittedName>
        <fullName evidence="2">Uncharacterized protein</fullName>
    </submittedName>
</protein>
<proteinExistence type="predicted"/>
<organism evidence="2">
    <name type="scientific">Lepeophtheirus salmonis</name>
    <name type="common">Salmon louse</name>
    <name type="synonym">Caligus salmonis</name>
    <dbReference type="NCBI Taxonomy" id="72036"/>
    <lineage>
        <taxon>Eukaryota</taxon>
        <taxon>Metazoa</taxon>
        <taxon>Ecdysozoa</taxon>
        <taxon>Arthropoda</taxon>
        <taxon>Crustacea</taxon>
        <taxon>Multicrustacea</taxon>
        <taxon>Hexanauplia</taxon>
        <taxon>Copepoda</taxon>
        <taxon>Siphonostomatoida</taxon>
        <taxon>Caligidae</taxon>
        <taxon>Lepeophtheirus</taxon>
    </lineage>
</organism>
<dbReference type="AlphaFoldDB" id="A0A0K2U3T8"/>
<sequence length="55" mass="5939">RSLIDPSNKKIESSSSLRGSHSTTMTVSLLTNDKPKTEVFIMLTSSPTRGSLSVD</sequence>
<feature type="compositionally biased region" description="Low complexity" evidence="1">
    <location>
        <begin position="13"/>
        <end position="22"/>
    </location>
</feature>
<reference evidence="2" key="1">
    <citation type="submission" date="2014-05" db="EMBL/GenBank/DDBJ databases">
        <authorList>
            <person name="Chronopoulou M."/>
        </authorList>
    </citation>
    <scope>NUCLEOTIDE SEQUENCE</scope>
    <source>
        <tissue evidence="2">Whole organism</tissue>
    </source>
</reference>
<dbReference type="EMBL" id="HACA01015354">
    <property type="protein sequence ID" value="CDW32715.1"/>
    <property type="molecule type" value="Transcribed_RNA"/>
</dbReference>
<feature type="region of interest" description="Disordered" evidence="1">
    <location>
        <begin position="1"/>
        <end position="30"/>
    </location>
</feature>
<accession>A0A0K2U3T8</accession>